<dbReference type="InterPro" id="IPR018641">
    <property type="entry name" value="Trfase_1_rSAM/seldom-assoc"/>
</dbReference>
<proteinExistence type="predicted"/>
<dbReference type="EMBL" id="BKCG01000001">
    <property type="protein sequence ID" value="GER58212.1"/>
    <property type="molecule type" value="Genomic_DNA"/>
</dbReference>
<dbReference type="PANTHER" id="PTHR36529">
    <property type="entry name" value="SLL1095 PROTEIN"/>
    <property type="match status" value="1"/>
</dbReference>
<sequence>MLTNTKKKVIYKKTAILIFAQSGKQEGVSKPFLKSAVLFNELNKKTIAKVEKTGLPYFHISETEQIGNSFGERYTNAIKQVYAQGFENVITIGNDSPRLKTSQLLKAAKELEKKAMVLGPSRDGGYYLLGLNKSHFNAALFLKLPWQTSRLTQNITRLFSTKNIEVTLLESLNDIDNIDDAKSFIDGFQKISEELLKILRAFFYSEKLPLRILSFRDNMFHQKIYFNKGSPFPSL</sequence>
<keyword evidence="2" id="KW-1185">Reference proteome</keyword>
<name>A0A5J4IVD4_9FLAO</name>
<gene>
    <name evidence="1" type="ORF">ULMA_03200</name>
</gene>
<dbReference type="AlphaFoldDB" id="A0A5J4IVD4"/>
<dbReference type="Gene3D" id="3.90.550.10">
    <property type="entry name" value="Spore Coat Polysaccharide Biosynthesis Protein SpsA, Chain A"/>
    <property type="match status" value="1"/>
</dbReference>
<evidence type="ECO:0008006" key="3">
    <source>
        <dbReference type="Google" id="ProtNLM"/>
    </source>
</evidence>
<dbReference type="InterPro" id="IPR029044">
    <property type="entry name" value="Nucleotide-diphossugar_trans"/>
</dbReference>
<dbReference type="Proteomes" id="UP000326509">
    <property type="component" value="Unassembled WGS sequence"/>
</dbReference>
<dbReference type="PANTHER" id="PTHR36529:SF1">
    <property type="entry name" value="GLYCOSYLTRANSFERASE"/>
    <property type="match status" value="1"/>
</dbReference>
<protein>
    <recommendedName>
        <fullName evidence="3">DUF2064 domain-containing protein</fullName>
    </recommendedName>
</protein>
<comment type="caution">
    <text evidence="1">The sequence shown here is derived from an EMBL/GenBank/DDBJ whole genome shotgun (WGS) entry which is preliminary data.</text>
</comment>
<evidence type="ECO:0000313" key="1">
    <source>
        <dbReference type="EMBL" id="GER58212.1"/>
    </source>
</evidence>
<reference evidence="1 2" key="1">
    <citation type="submission" date="2019-08" db="EMBL/GenBank/DDBJ databases">
        <title>Draft genome sequence of Ulvibacter marinus type strain NBRC 109484.</title>
        <authorList>
            <person name="Kawano K."/>
            <person name="Ushijima N."/>
            <person name="Kihara M."/>
            <person name="Itoh H."/>
        </authorList>
    </citation>
    <scope>NUCLEOTIDE SEQUENCE [LARGE SCALE GENOMIC DNA]</scope>
    <source>
        <strain evidence="1 2">NBRC 109484</strain>
    </source>
</reference>
<dbReference type="SUPFAM" id="SSF53448">
    <property type="entry name" value="Nucleotide-diphospho-sugar transferases"/>
    <property type="match status" value="1"/>
</dbReference>
<accession>A0A5J4IVD4</accession>
<organism evidence="1 2">
    <name type="scientific">Patiriisocius marinus</name>
    <dbReference type="NCBI Taxonomy" id="1397112"/>
    <lineage>
        <taxon>Bacteria</taxon>
        <taxon>Pseudomonadati</taxon>
        <taxon>Bacteroidota</taxon>
        <taxon>Flavobacteriia</taxon>
        <taxon>Flavobacteriales</taxon>
        <taxon>Flavobacteriaceae</taxon>
        <taxon>Patiriisocius</taxon>
    </lineage>
</organism>
<dbReference type="Pfam" id="PF09837">
    <property type="entry name" value="DUF2064"/>
    <property type="match status" value="1"/>
</dbReference>
<evidence type="ECO:0000313" key="2">
    <source>
        <dbReference type="Proteomes" id="UP000326509"/>
    </source>
</evidence>